<evidence type="ECO:0000256" key="3">
    <source>
        <dbReference type="ARBA" id="ARBA00022694"/>
    </source>
</evidence>
<dbReference type="GO" id="GO:0005524">
    <property type="term" value="F:ATP binding"/>
    <property type="evidence" value="ECO:0007669"/>
    <property type="project" value="UniProtKB-UniRule"/>
</dbReference>
<dbReference type="EMBL" id="JABFCS010000001">
    <property type="protein sequence ID" value="NNU43537.1"/>
    <property type="molecule type" value="Genomic_DNA"/>
</dbReference>
<keyword evidence="2 7" id="KW-0436">Ligase</keyword>
<evidence type="ECO:0000259" key="8">
    <source>
        <dbReference type="Pfam" id="PF01171"/>
    </source>
</evidence>
<evidence type="ECO:0000256" key="1">
    <source>
        <dbReference type="ARBA" id="ARBA00022490"/>
    </source>
</evidence>
<comment type="catalytic activity">
    <reaction evidence="6 7">
        <text>cytidine(34) in tRNA(Ile2) + L-lysine + ATP = lysidine(34) in tRNA(Ile2) + AMP + diphosphate + H(+)</text>
        <dbReference type="Rhea" id="RHEA:43744"/>
        <dbReference type="Rhea" id="RHEA-COMP:10625"/>
        <dbReference type="Rhea" id="RHEA-COMP:10670"/>
        <dbReference type="ChEBI" id="CHEBI:15378"/>
        <dbReference type="ChEBI" id="CHEBI:30616"/>
        <dbReference type="ChEBI" id="CHEBI:32551"/>
        <dbReference type="ChEBI" id="CHEBI:33019"/>
        <dbReference type="ChEBI" id="CHEBI:82748"/>
        <dbReference type="ChEBI" id="CHEBI:83665"/>
        <dbReference type="ChEBI" id="CHEBI:456215"/>
        <dbReference type="EC" id="6.3.4.19"/>
    </reaction>
</comment>
<dbReference type="InterPro" id="IPR012094">
    <property type="entry name" value="tRNA_Ile_lys_synt"/>
</dbReference>
<proteinExistence type="inferred from homology"/>
<sequence length="361" mass="38683">MAATPTPRRNLPDLPGNPAAAALAGLQLPLPLAVAYSGGADSTVLLLAAVQRWPGQVQAIHVHHGLQDAADTFAEHCRQVCAQLAIPLQVRRVNARNLPGESPEDAARQARYQALARAARDAGLKSVLLGQHADDQVETLLLALSRGAGLPGLAAMPPVFQREGMVFVRPLLALGARGIREWIAEQGIPVIEDPTNADTSFTRNRIRHLLLPALEECFPQYRETFARSSRHAAQAQELLEAVAAEDLARMGGTPGITALQQLARGRQANVLRHWLRSAHAASASAAQLEELLDQVADCKTRGHQIRIKVGEGFVVRQGSDWATSPEAGGPLGIIPQFRAPVRAGPPPFGRAAAFTSPSRWH</sequence>
<dbReference type="HAMAP" id="MF_01161">
    <property type="entry name" value="tRNA_Ile_lys_synt"/>
    <property type="match status" value="1"/>
</dbReference>
<name>A0A849KBN5_9BURK</name>
<comment type="subcellular location">
    <subcellularLocation>
        <location evidence="7">Cytoplasm</location>
    </subcellularLocation>
</comment>
<dbReference type="Pfam" id="PF09179">
    <property type="entry name" value="TilS"/>
    <property type="match status" value="1"/>
</dbReference>
<dbReference type="InterPro" id="IPR011063">
    <property type="entry name" value="TilS/TtcA_N"/>
</dbReference>
<dbReference type="InterPro" id="IPR012795">
    <property type="entry name" value="tRNA_Ile_lys_synt_N"/>
</dbReference>
<organism evidence="10 11">
    <name type="scientific">Ramlibacter montanisoli</name>
    <dbReference type="NCBI Taxonomy" id="2732512"/>
    <lineage>
        <taxon>Bacteria</taxon>
        <taxon>Pseudomonadati</taxon>
        <taxon>Pseudomonadota</taxon>
        <taxon>Betaproteobacteria</taxon>
        <taxon>Burkholderiales</taxon>
        <taxon>Comamonadaceae</taxon>
        <taxon>Ramlibacter</taxon>
    </lineage>
</organism>
<evidence type="ECO:0000256" key="6">
    <source>
        <dbReference type="ARBA" id="ARBA00048539"/>
    </source>
</evidence>
<comment type="caution">
    <text evidence="10">The sequence shown here is derived from an EMBL/GenBank/DDBJ whole genome shotgun (WGS) entry which is preliminary data.</text>
</comment>
<evidence type="ECO:0000313" key="11">
    <source>
        <dbReference type="Proteomes" id="UP000552954"/>
    </source>
</evidence>
<dbReference type="Pfam" id="PF01171">
    <property type="entry name" value="ATP_bind_3"/>
    <property type="match status" value="1"/>
</dbReference>
<keyword evidence="1 7" id="KW-0963">Cytoplasm</keyword>
<dbReference type="InterPro" id="IPR015262">
    <property type="entry name" value="tRNA_Ile_lys_synt_subst-bd"/>
</dbReference>
<evidence type="ECO:0000256" key="7">
    <source>
        <dbReference type="HAMAP-Rule" id="MF_01161"/>
    </source>
</evidence>
<comment type="similarity">
    <text evidence="7">Belongs to the tRNA(Ile)-lysidine synthase family.</text>
</comment>
<protein>
    <recommendedName>
        <fullName evidence="7">tRNA(Ile)-lysidine synthase</fullName>
        <ecNumber evidence="7">6.3.4.19</ecNumber>
    </recommendedName>
    <alternativeName>
        <fullName evidence="7">tRNA(Ile)-2-lysyl-cytidine synthase</fullName>
    </alternativeName>
    <alternativeName>
        <fullName evidence="7">tRNA(Ile)-lysidine synthetase</fullName>
    </alternativeName>
</protein>
<evidence type="ECO:0000256" key="2">
    <source>
        <dbReference type="ARBA" id="ARBA00022598"/>
    </source>
</evidence>
<evidence type="ECO:0000256" key="5">
    <source>
        <dbReference type="ARBA" id="ARBA00022840"/>
    </source>
</evidence>
<comment type="domain">
    <text evidence="7">The N-terminal region contains the highly conserved SGGXDS motif, predicted to be a P-loop motif involved in ATP binding.</text>
</comment>
<dbReference type="EC" id="6.3.4.19" evidence="7"/>
<dbReference type="InterPro" id="IPR014729">
    <property type="entry name" value="Rossmann-like_a/b/a_fold"/>
</dbReference>
<keyword evidence="3 7" id="KW-0819">tRNA processing</keyword>
<dbReference type="PANTHER" id="PTHR43033">
    <property type="entry name" value="TRNA(ILE)-LYSIDINE SYNTHASE-RELATED"/>
    <property type="match status" value="1"/>
</dbReference>
<accession>A0A849KBN5</accession>
<dbReference type="GO" id="GO:0005737">
    <property type="term" value="C:cytoplasm"/>
    <property type="evidence" value="ECO:0007669"/>
    <property type="project" value="UniProtKB-SubCell"/>
</dbReference>
<feature type="domain" description="tRNA(Ile)-lysidine/2-thiocytidine synthase N-terminal" evidence="8">
    <location>
        <begin position="33"/>
        <end position="208"/>
    </location>
</feature>
<reference evidence="10 11" key="2">
    <citation type="submission" date="2020-06" db="EMBL/GenBank/DDBJ databases">
        <title>Ramlibacter rhizophilus sp. nov., isolated from rhizosphere soil of national flower Mugunghwa from South Korea.</title>
        <authorList>
            <person name="Zheng-Fei Y."/>
            <person name="Huan T."/>
        </authorList>
    </citation>
    <scope>NUCLEOTIDE SEQUENCE [LARGE SCALE GENOMIC DNA]</scope>
    <source>
        <strain evidence="10 11">B156</strain>
    </source>
</reference>
<dbReference type="RefSeq" id="WP_171558855.1">
    <property type="nucleotide sequence ID" value="NZ_JABFCS010000001.1"/>
</dbReference>
<dbReference type="NCBIfam" id="TIGR02432">
    <property type="entry name" value="lysidine_TilS_N"/>
    <property type="match status" value="1"/>
</dbReference>
<keyword evidence="4 7" id="KW-0547">Nucleotide-binding</keyword>
<gene>
    <name evidence="7 10" type="primary">tilS</name>
    <name evidence="10" type="ORF">HK415_10785</name>
</gene>
<comment type="function">
    <text evidence="7">Ligates lysine onto the cytidine present at position 34 of the AUA codon-specific tRNA(Ile) that contains the anticodon CAU, in an ATP-dependent manner. Cytidine is converted to lysidine, thus changing the amino acid specificity of the tRNA from methionine to isoleucine.</text>
</comment>
<dbReference type="SUPFAM" id="SSF82829">
    <property type="entry name" value="MesJ substrate recognition domain-like"/>
    <property type="match status" value="1"/>
</dbReference>
<keyword evidence="11" id="KW-1185">Reference proteome</keyword>
<evidence type="ECO:0000313" key="10">
    <source>
        <dbReference type="EMBL" id="NNU43537.1"/>
    </source>
</evidence>
<evidence type="ECO:0000259" key="9">
    <source>
        <dbReference type="Pfam" id="PF09179"/>
    </source>
</evidence>
<dbReference type="GO" id="GO:0006400">
    <property type="term" value="P:tRNA modification"/>
    <property type="evidence" value="ECO:0007669"/>
    <property type="project" value="UniProtKB-UniRule"/>
</dbReference>
<dbReference type="CDD" id="cd01992">
    <property type="entry name" value="TilS_N"/>
    <property type="match status" value="1"/>
</dbReference>
<dbReference type="AlphaFoldDB" id="A0A849KBN5"/>
<dbReference type="SUPFAM" id="SSF52402">
    <property type="entry name" value="Adenine nucleotide alpha hydrolases-like"/>
    <property type="match status" value="1"/>
</dbReference>
<feature type="domain" description="tRNA(Ile)-lysidine synthase substrate-binding" evidence="9">
    <location>
        <begin position="256"/>
        <end position="316"/>
    </location>
</feature>
<evidence type="ECO:0000256" key="4">
    <source>
        <dbReference type="ARBA" id="ARBA00022741"/>
    </source>
</evidence>
<dbReference type="Gene3D" id="1.20.59.20">
    <property type="match status" value="1"/>
</dbReference>
<dbReference type="Gene3D" id="3.40.50.620">
    <property type="entry name" value="HUPs"/>
    <property type="match status" value="1"/>
</dbReference>
<reference evidence="10 11" key="1">
    <citation type="submission" date="2020-05" db="EMBL/GenBank/DDBJ databases">
        <authorList>
            <person name="Khan S.A."/>
            <person name="Jeon C.O."/>
            <person name="Chun B.H."/>
        </authorList>
    </citation>
    <scope>NUCLEOTIDE SEQUENCE [LARGE SCALE GENOMIC DNA]</scope>
    <source>
        <strain evidence="10 11">B156</strain>
    </source>
</reference>
<dbReference type="GO" id="GO:0032267">
    <property type="term" value="F:tRNA(Ile)-lysidine synthase activity"/>
    <property type="evidence" value="ECO:0007669"/>
    <property type="project" value="UniProtKB-EC"/>
</dbReference>
<dbReference type="PANTHER" id="PTHR43033:SF1">
    <property type="entry name" value="TRNA(ILE)-LYSIDINE SYNTHASE-RELATED"/>
    <property type="match status" value="1"/>
</dbReference>
<feature type="binding site" evidence="7">
    <location>
        <begin position="37"/>
        <end position="42"/>
    </location>
    <ligand>
        <name>ATP</name>
        <dbReference type="ChEBI" id="CHEBI:30616"/>
    </ligand>
</feature>
<keyword evidence="5 7" id="KW-0067">ATP-binding</keyword>
<dbReference type="Proteomes" id="UP000552954">
    <property type="component" value="Unassembled WGS sequence"/>
</dbReference>